<dbReference type="EMBL" id="MPSB01000005">
    <property type="protein sequence ID" value="ONF96283.1"/>
    <property type="molecule type" value="Genomic_DNA"/>
</dbReference>
<keyword evidence="1" id="KW-0051">Antiviral defense</keyword>
<organism evidence="2 3">
    <name type="scientific">Sphingomonas jeddahensis</name>
    <dbReference type="NCBI Taxonomy" id="1915074"/>
    <lineage>
        <taxon>Bacteria</taxon>
        <taxon>Pseudomonadati</taxon>
        <taxon>Pseudomonadota</taxon>
        <taxon>Alphaproteobacteria</taxon>
        <taxon>Sphingomonadales</taxon>
        <taxon>Sphingomonadaceae</taxon>
        <taxon>Sphingomonas</taxon>
    </lineage>
</organism>
<evidence type="ECO:0000313" key="2">
    <source>
        <dbReference type="EMBL" id="ONF96283.1"/>
    </source>
</evidence>
<comment type="caution">
    <text evidence="2">The sequence shown here is derived from an EMBL/GenBank/DDBJ whole genome shotgun (WGS) entry which is preliminary data.</text>
</comment>
<gene>
    <name evidence="2" type="primary">cas5</name>
    <name evidence="2" type="ORF">SPHI_15120</name>
</gene>
<dbReference type="NCBIfam" id="TIGR02593">
    <property type="entry name" value="CRISPR_cas5"/>
    <property type="match status" value="1"/>
</dbReference>
<dbReference type="InterPro" id="IPR013422">
    <property type="entry name" value="CRISPR-assoc_prot_Cas5_N"/>
</dbReference>
<dbReference type="OrthoDB" id="5621871at2"/>
<dbReference type="GO" id="GO:0004519">
    <property type="term" value="F:endonuclease activity"/>
    <property type="evidence" value="ECO:0007669"/>
    <property type="project" value="InterPro"/>
</dbReference>
<proteinExistence type="predicted"/>
<keyword evidence="3" id="KW-1185">Reference proteome</keyword>
<dbReference type="Pfam" id="PF09704">
    <property type="entry name" value="Cas_Cas5d"/>
    <property type="match status" value="1"/>
</dbReference>
<name>A0A1V2EUQ1_9SPHN</name>
<evidence type="ECO:0000313" key="3">
    <source>
        <dbReference type="Proteomes" id="UP000188729"/>
    </source>
</evidence>
<dbReference type="GO" id="GO:0051607">
    <property type="term" value="P:defense response to virus"/>
    <property type="evidence" value="ECO:0007669"/>
    <property type="project" value="UniProtKB-KW"/>
</dbReference>
<dbReference type="STRING" id="1915074.SPHI_15120"/>
<dbReference type="InterPro" id="IPR021124">
    <property type="entry name" value="CRISPR-assoc_prot_Cas5"/>
</dbReference>
<dbReference type="Proteomes" id="UP000188729">
    <property type="component" value="Unassembled WGS sequence"/>
</dbReference>
<dbReference type="RefSeq" id="WP_076744267.1">
    <property type="nucleotide sequence ID" value="NZ_MPSB01000005.1"/>
</dbReference>
<dbReference type="Gene3D" id="3.30.70.2660">
    <property type="match status" value="1"/>
</dbReference>
<dbReference type="AlphaFoldDB" id="A0A1V2EUQ1"/>
<dbReference type="InterPro" id="IPR010155">
    <property type="entry name" value="CRISPR-assoc_prot_Cas5d"/>
</dbReference>
<dbReference type="NCBIfam" id="TIGR01876">
    <property type="entry name" value="cas_Cas5d"/>
    <property type="match status" value="1"/>
</dbReference>
<accession>A0A1V2EUQ1</accession>
<evidence type="ECO:0000256" key="1">
    <source>
        <dbReference type="ARBA" id="ARBA00023118"/>
    </source>
</evidence>
<reference evidence="2 3" key="1">
    <citation type="submission" date="2016-11" db="EMBL/GenBank/DDBJ databases">
        <title>Genome sequence of Sphingomonas jeddahensis G39.</title>
        <authorList>
            <person name="Poehlein A."/>
            <person name="Wuebbeler J.H."/>
            <person name="Steinbuechel A."/>
            <person name="Daniel R."/>
        </authorList>
    </citation>
    <scope>NUCLEOTIDE SEQUENCE [LARGE SCALE GENOMIC DNA]</scope>
    <source>
        <strain evidence="2 3">G39</strain>
    </source>
</reference>
<protein>
    <submittedName>
        <fullName evidence="2">CRISPR-associated protein Cas5</fullName>
    </submittedName>
</protein>
<sequence length="190" mass="20955">MGAETSVKVVVRGESACFPRPEFRRDQISYDVLTPASARGILDRIHWRPAIRWVVTSIAVLKPIAFAEKESAATGGRAVVLRDVAYVIEARFDMTSRAGPLDEAARHRGMFKRRLRAGATVYLGSDCHPAEAILFDEAGEGGTPIPSTRDLGWMVYEADYEDRGRLRFFRAELIDGVVSVPLPGSSQLYG</sequence>
<dbReference type="GO" id="GO:0043571">
    <property type="term" value="P:maintenance of CRISPR repeat elements"/>
    <property type="evidence" value="ECO:0007669"/>
    <property type="project" value="InterPro"/>
</dbReference>